<dbReference type="Pfam" id="PF02594">
    <property type="entry name" value="DUF167"/>
    <property type="match status" value="1"/>
</dbReference>
<comment type="caution">
    <text evidence="2">The sequence shown here is derived from an EMBL/GenBank/DDBJ whole genome shotgun (WGS) entry which is preliminary data.</text>
</comment>
<dbReference type="InterPro" id="IPR003746">
    <property type="entry name" value="DUF167"/>
</dbReference>
<dbReference type="Proteomes" id="UP000230935">
    <property type="component" value="Unassembled WGS sequence"/>
</dbReference>
<evidence type="ECO:0000313" key="3">
    <source>
        <dbReference type="Proteomes" id="UP000230935"/>
    </source>
</evidence>
<reference evidence="3" key="1">
    <citation type="submission" date="2017-09" db="EMBL/GenBank/DDBJ databases">
        <title>Depth-based differentiation of microbial function through sediment-hosted aquifers and enrichment of novel symbionts in the deep terrestrial subsurface.</title>
        <authorList>
            <person name="Probst A.J."/>
            <person name="Ladd B."/>
            <person name="Jarett J.K."/>
            <person name="Geller-Mcgrath D.E."/>
            <person name="Sieber C.M.K."/>
            <person name="Emerson J.B."/>
            <person name="Anantharaman K."/>
            <person name="Thomas B.C."/>
            <person name="Malmstrom R."/>
            <person name="Stieglmeier M."/>
            <person name="Klingl A."/>
            <person name="Woyke T."/>
            <person name="Ryan C.M."/>
            <person name="Banfield J.F."/>
        </authorList>
    </citation>
    <scope>NUCLEOTIDE SEQUENCE [LARGE SCALE GENOMIC DNA]</scope>
</reference>
<organism evidence="2 3">
    <name type="scientific">Candidatus Buchananbacteria bacterium CG10_big_fil_rev_8_21_14_0_10_42_9</name>
    <dbReference type="NCBI Taxonomy" id="1974526"/>
    <lineage>
        <taxon>Bacteria</taxon>
        <taxon>Candidatus Buchananiibacteriota</taxon>
    </lineage>
</organism>
<proteinExistence type="inferred from homology"/>
<evidence type="ECO:0000313" key="2">
    <source>
        <dbReference type="EMBL" id="PIS05065.1"/>
    </source>
</evidence>
<dbReference type="SMART" id="SM01152">
    <property type="entry name" value="DUF167"/>
    <property type="match status" value="1"/>
</dbReference>
<protein>
    <submittedName>
        <fullName evidence="2">YggU family protein</fullName>
    </submittedName>
</protein>
<dbReference type="SUPFAM" id="SSF69786">
    <property type="entry name" value="YggU-like"/>
    <property type="match status" value="1"/>
</dbReference>
<evidence type="ECO:0000256" key="1">
    <source>
        <dbReference type="ARBA" id="ARBA00010364"/>
    </source>
</evidence>
<dbReference type="InterPro" id="IPR036591">
    <property type="entry name" value="YggU-like_sf"/>
</dbReference>
<name>A0A2H0W113_9BACT</name>
<accession>A0A2H0W113</accession>
<dbReference type="AlphaFoldDB" id="A0A2H0W113"/>
<gene>
    <name evidence="2" type="ORF">COT81_03145</name>
</gene>
<dbReference type="EMBL" id="PEZZ01000023">
    <property type="protein sequence ID" value="PIS05065.1"/>
    <property type="molecule type" value="Genomic_DNA"/>
</dbReference>
<comment type="similarity">
    <text evidence="1">Belongs to the UPF0235 family.</text>
</comment>
<dbReference type="NCBIfam" id="TIGR00251">
    <property type="entry name" value="DUF167 family protein"/>
    <property type="match status" value="1"/>
</dbReference>
<dbReference type="Gene3D" id="3.30.1200.10">
    <property type="entry name" value="YggU-like"/>
    <property type="match status" value="1"/>
</dbReference>
<sequence>MKTINVKVITKASRDEVVKISETEYKIKLTVLAERGKANARLIKLLSKYFNKPKSCFEVTKGLKSTSKTIIIR</sequence>